<feature type="binding site" evidence="9">
    <location>
        <position position="56"/>
    </location>
    <ligand>
        <name>Zn(2+)</name>
        <dbReference type="ChEBI" id="CHEBI:29105"/>
    </ligand>
</feature>
<evidence type="ECO:0000313" key="13">
    <source>
        <dbReference type="Proteomes" id="UP001199106"/>
    </source>
</evidence>
<feature type="domain" description="Alcohol dehydrogenase-like N-terminal" evidence="11">
    <location>
        <begin position="407"/>
        <end position="525"/>
    </location>
</feature>
<dbReference type="SUPFAM" id="SSF53056">
    <property type="entry name" value="beta-carbonic anhydrase, cab"/>
    <property type="match status" value="1"/>
</dbReference>
<feature type="binding site" evidence="9">
    <location>
        <position position="112"/>
    </location>
    <ligand>
        <name>Zn(2+)</name>
        <dbReference type="ChEBI" id="CHEBI:29105"/>
    </ligand>
</feature>
<comment type="similarity">
    <text evidence="1">Belongs to the beta-class carbonic anhydrase family.</text>
</comment>
<comment type="caution">
    <text evidence="12">The sequence shown here is derived from an EMBL/GenBank/DDBJ whole genome shotgun (WGS) entry which is preliminary data.</text>
</comment>
<dbReference type="CDD" id="cd00883">
    <property type="entry name" value="beta_CA_cladeA"/>
    <property type="match status" value="1"/>
</dbReference>
<dbReference type="AlphaFoldDB" id="A0AAD4NPR0"/>
<dbReference type="PANTHER" id="PTHR11002:SF51">
    <property type="entry name" value="CARBONIC ANHYDRASE"/>
    <property type="match status" value="1"/>
</dbReference>
<dbReference type="Gene3D" id="3.40.1050.10">
    <property type="entry name" value="Carbonic anhydrase"/>
    <property type="match status" value="1"/>
</dbReference>
<dbReference type="Pfam" id="PF00484">
    <property type="entry name" value="Pro_CA"/>
    <property type="match status" value="1"/>
</dbReference>
<dbReference type="GO" id="GO:0005737">
    <property type="term" value="C:cytoplasm"/>
    <property type="evidence" value="ECO:0007669"/>
    <property type="project" value="TreeGrafter"/>
</dbReference>
<evidence type="ECO:0000256" key="8">
    <source>
        <dbReference type="ARBA" id="ARBA00048348"/>
    </source>
</evidence>
<evidence type="ECO:0000313" key="12">
    <source>
        <dbReference type="EMBL" id="KAG9191184.1"/>
    </source>
</evidence>
<dbReference type="SUPFAM" id="SSF50129">
    <property type="entry name" value="GroES-like"/>
    <property type="match status" value="1"/>
</dbReference>
<evidence type="ECO:0000256" key="10">
    <source>
        <dbReference type="SAM" id="MobiDB-lite"/>
    </source>
</evidence>
<dbReference type="EC" id="4.2.1.1" evidence="2"/>
<dbReference type="InterPro" id="IPR011032">
    <property type="entry name" value="GroES-like_sf"/>
</dbReference>
<dbReference type="SMART" id="SM00947">
    <property type="entry name" value="Pro_CA"/>
    <property type="match status" value="1"/>
</dbReference>
<evidence type="ECO:0000256" key="3">
    <source>
        <dbReference type="ARBA" id="ARBA00014628"/>
    </source>
</evidence>
<evidence type="ECO:0000256" key="1">
    <source>
        <dbReference type="ARBA" id="ARBA00006217"/>
    </source>
</evidence>
<protein>
    <recommendedName>
        <fullName evidence="3">Carbonic anhydrase</fullName>
        <ecNumber evidence="2">4.2.1.1</ecNumber>
    </recommendedName>
    <alternativeName>
        <fullName evidence="7">Carbonate dehydratase</fullName>
    </alternativeName>
</protein>
<organism evidence="12 13">
    <name type="scientific">Alternaria panax</name>
    <dbReference type="NCBI Taxonomy" id="48097"/>
    <lineage>
        <taxon>Eukaryota</taxon>
        <taxon>Fungi</taxon>
        <taxon>Dikarya</taxon>
        <taxon>Ascomycota</taxon>
        <taxon>Pezizomycotina</taxon>
        <taxon>Dothideomycetes</taxon>
        <taxon>Pleosporomycetidae</taxon>
        <taxon>Pleosporales</taxon>
        <taxon>Pleosporineae</taxon>
        <taxon>Pleosporaceae</taxon>
        <taxon>Alternaria</taxon>
        <taxon>Alternaria sect. Panax</taxon>
    </lineage>
</organism>
<dbReference type="InterPro" id="IPR001765">
    <property type="entry name" value="Carbonic_anhydrase"/>
</dbReference>
<gene>
    <name evidence="12" type="ORF">G6011_09272</name>
</gene>
<dbReference type="PANTHER" id="PTHR11002">
    <property type="entry name" value="CARBONIC ANHYDRASE"/>
    <property type="match status" value="1"/>
</dbReference>
<dbReference type="GO" id="GO:0034599">
    <property type="term" value="P:cellular response to oxidative stress"/>
    <property type="evidence" value="ECO:0007669"/>
    <property type="project" value="TreeGrafter"/>
</dbReference>
<proteinExistence type="inferred from homology"/>
<dbReference type="GO" id="GO:0004089">
    <property type="term" value="F:carbonate dehydratase activity"/>
    <property type="evidence" value="ECO:0007669"/>
    <property type="project" value="UniProtKB-EC"/>
</dbReference>
<evidence type="ECO:0000256" key="5">
    <source>
        <dbReference type="ARBA" id="ARBA00022833"/>
    </source>
</evidence>
<accession>A0AAD4NPR0</accession>
<dbReference type="InterPro" id="IPR015892">
    <property type="entry name" value="Carbonic_anhydrase_CS"/>
</dbReference>
<dbReference type="InterPro" id="IPR036291">
    <property type="entry name" value="NAD(P)-bd_dom_sf"/>
</dbReference>
<keyword evidence="5 9" id="KW-0862">Zinc</keyword>
<feature type="binding site" evidence="9">
    <location>
        <position position="115"/>
    </location>
    <ligand>
        <name>Zn(2+)</name>
        <dbReference type="ChEBI" id="CHEBI:29105"/>
    </ligand>
</feature>
<name>A0AAD4NPR0_9PLEO</name>
<dbReference type="Pfam" id="PF08240">
    <property type="entry name" value="ADH_N"/>
    <property type="match status" value="1"/>
</dbReference>
<dbReference type="InterPro" id="IPR036874">
    <property type="entry name" value="Carbonic_anhydrase_sf"/>
</dbReference>
<reference evidence="12" key="1">
    <citation type="submission" date="2021-07" db="EMBL/GenBank/DDBJ databases">
        <title>Genome Resource of American Ginseng Black Spot Pathogen Alternaria panax.</title>
        <authorList>
            <person name="Qiu C."/>
            <person name="Wang W."/>
            <person name="Liu Z."/>
        </authorList>
    </citation>
    <scope>NUCLEOTIDE SEQUENCE</scope>
    <source>
        <strain evidence="12">BNCC115425</strain>
    </source>
</reference>
<keyword evidence="6" id="KW-0456">Lyase</keyword>
<feature type="binding site" evidence="9">
    <location>
        <position position="58"/>
    </location>
    <ligand>
        <name>Zn(2+)</name>
        <dbReference type="ChEBI" id="CHEBI:29105"/>
    </ligand>
</feature>
<dbReference type="SUPFAM" id="SSF51735">
    <property type="entry name" value="NAD(P)-binding Rossmann-fold domains"/>
    <property type="match status" value="1"/>
</dbReference>
<keyword evidence="13" id="KW-1185">Reference proteome</keyword>
<dbReference type="InterPro" id="IPR013154">
    <property type="entry name" value="ADH-like_N"/>
</dbReference>
<dbReference type="EMBL" id="JAANER010000004">
    <property type="protein sequence ID" value="KAG9191184.1"/>
    <property type="molecule type" value="Genomic_DNA"/>
</dbReference>
<dbReference type="GO" id="GO:0071244">
    <property type="term" value="P:cellular response to carbon dioxide"/>
    <property type="evidence" value="ECO:0007669"/>
    <property type="project" value="TreeGrafter"/>
</dbReference>
<dbReference type="FunFam" id="3.40.1050.10:FF:000001">
    <property type="entry name" value="Carbonic anhydrase"/>
    <property type="match status" value="1"/>
</dbReference>
<feature type="region of interest" description="Disordered" evidence="10">
    <location>
        <begin position="264"/>
        <end position="288"/>
    </location>
</feature>
<evidence type="ECO:0000256" key="2">
    <source>
        <dbReference type="ARBA" id="ARBA00012925"/>
    </source>
</evidence>
<comment type="catalytic activity">
    <reaction evidence="8">
        <text>hydrogencarbonate + H(+) = CO2 + H2O</text>
        <dbReference type="Rhea" id="RHEA:10748"/>
        <dbReference type="ChEBI" id="CHEBI:15377"/>
        <dbReference type="ChEBI" id="CHEBI:15378"/>
        <dbReference type="ChEBI" id="CHEBI:16526"/>
        <dbReference type="ChEBI" id="CHEBI:17544"/>
        <dbReference type="EC" id="4.2.1.1"/>
    </reaction>
</comment>
<dbReference type="Proteomes" id="UP001199106">
    <property type="component" value="Unassembled WGS sequence"/>
</dbReference>
<keyword evidence="4 9" id="KW-0479">Metal-binding</keyword>
<dbReference type="GO" id="GO:0008270">
    <property type="term" value="F:zinc ion binding"/>
    <property type="evidence" value="ECO:0007669"/>
    <property type="project" value="InterPro"/>
</dbReference>
<dbReference type="Gene3D" id="3.40.50.720">
    <property type="entry name" value="NAD(P)-binding Rossmann-like Domain"/>
    <property type="match status" value="1"/>
</dbReference>
<evidence type="ECO:0000256" key="9">
    <source>
        <dbReference type="PIRSR" id="PIRSR601765-1"/>
    </source>
</evidence>
<evidence type="ECO:0000259" key="11">
    <source>
        <dbReference type="Pfam" id="PF08240"/>
    </source>
</evidence>
<dbReference type="GO" id="GO:0015976">
    <property type="term" value="P:carbon utilization"/>
    <property type="evidence" value="ECO:0007669"/>
    <property type="project" value="InterPro"/>
</dbReference>
<dbReference type="PROSITE" id="PS00704">
    <property type="entry name" value="PROK_CO2_ANHYDRASE_1"/>
    <property type="match status" value="1"/>
</dbReference>
<evidence type="ECO:0000256" key="6">
    <source>
        <dbReference type="ARBA" id="ARBA00023239"/>
    </source>
</evidence>
<sequence length="590" mass="65302">MTGKEEPKEVRKYLQQSHDRIFENNKKWADEMRKKNPGFFKDLSAGQAPEYLWIGCSDSRIPAEAITGLEPGEMFIHRNIANLVNNIDLNVMSVVNYAVRHLKVKHIVVCGHYGCGGVKAAMTPKDMGLLNPWLRNIRDVYRLHQKELDDVVANGGSEDDKYNKLVELNVYEQCRNIIKTAAVQQCWAENEFPVVHGWVFGFEDGLLKDLKFDHEGQLKEIQQIYDLTKDIDPEAAILEAAKASTRETSWILAEVYQEEHGEKIDLSPSSGGFNGREHGRGEGADDVTGYHLPTSTDVQGELGNNADFAHFDGSTEGLNMFDADLGDIDMGIDVDLNSYMQGKPMDLGNGFHFGRSPEWFYDGRNLLHNLNPITTTNYKFEGGCGHDPESAKGHMKWEEFTPKAWTEDDVGVKISQYGICGSDIHTLRSGWYPTPYPCVVGHEIVGEAVRVGKNTKHIESGNRVGAQAVSCLKPDCPMCADGVENHCASGVTTYRSVYPDGTSKSFGGFANYNRTPSRFVISIPDQISSEHGVQMMCGGITVLGPRKKYSANGKRVGIIRLGGLGHFGVLFAKALGAKEVVVISHSHAKE</sequence>
<comment type="cofactor">
    <cofactor evidence="9">
        <name>Zn(2+)</name>
        <dbReference type="ChEBI" id="CHEBI:29105"/>
    </cofactor>
    <text evidence="9">Binds 1 zinc ion per subunit.</text>
</comment>
<evidence type="ECO:0000256" key="7">
    <source>
        <dbReference type="ARBA" id="ARBA00031969"/>
    </source>
</evidence>
<evidence type="ECO:0000256" key="4">
    <source>
        <dbReference type="ARBA" id="ARBA00022723"/>
    </source>
</evidence>
<dbReference type="Gene3D" id="3.90.180.10">
    <property type="entry name" value="Medium-chain alcohol dehydrogenases, catalytic domain"/>
    <property type="match status" value="1"/>
</dbReference>